<proteinExistence type="predicted"/>
<dbReference type="Gene3D" id="2.130.10.10">
    <property type="entry name" value="YVTN repeat-like/Quinoprotein amine dehydrogenase"/>
    <property type="match status" value="1"/>
</dbReference>
<dbReference type="Proteomes" id="UP001165063">
    <property type="component" value="Unassembled WGS sequence"/>
</dbReference>
<evidence type="ECO:0000259" key="4">
    <source>
        <dbReference type="Pfam" id="PF12265"/>
    </source>
</evidence>
<evidence type="ECO:0000313" key="5">
    <source>
        <dbReference type="EMBL" id="GMG23992.1"/>
    </source>
</evidence>
<keyword evidence="1" id="KW-0853">WD repeat</keyword>
<feature type="domain" description="Histone-binding protein RBBP4-like N-terminal" evidence="4">
    <location>
        <begin position="118"/>
        <end position="184"/>
    </location>
</feature>
<dbReference type="Pfam" id="PF12265">
    <property type="entry name" value="CAF1C_H4-bd"/>
    <property type="match status" value="1"/>
</dbReference>
<dbReference type="GO" id="GO:0005730">
    <property type="term" value="C:nucleolus"/>
    <property type="evidence" value="ECO:0007669"/>
    <property type="project" value="TreeGrafter"/>
</dbReference>
<keyword evidence="6" id="KW-1185">Reference proteome</keyword>
<dbReference type="PANTHER" id="PTHR45903">
    <property type="entry name" value="GLUTAMATE-RICH WD REPEAT-CONTAINING PROTEIN 1"/>
    <property type="match status" value="1"/>
</dbReference>
<name>A0A9W6YX85_AMBMO</name>
<dbReference type="EMBL" id="BSXU01001116">
    <property type="protein sequence ID" value="GMG23992.1"/>
    <property type="molecule type" value="Genomic_DNA"/>
</dbReference>
<dbReference type="PANTHER" id="PTHR45903:SF1">
    <property type="entry name" value="GLUTAMATE-RICH WD REPEAT-CONTAINING PROTEIN 1"/>
    <property type="match status" value="1"/>
</dbReference>
<dbReference type="OrthoDB" id="2161379at2759"/>
<reference evidence="5" key="1">
    <citation type="submission" date="2023-04" db="EMBL/GenBank/DDBJ databases">
        <title>Ambrosiozyma monospora NBRC 1965.</title>
        <authorList>
            <person name="Ichikawa N."/>
            <person name="Sato H."/>
            <person name="Tonouchi N."/>
        </authorList>
    </citation>
    <scope>NUCLEOTIDE SEQUENCE</scope>
    <source>
        <strain evidence="5">NBRC 1965</strain>
    </source>
</reference>
<evidence type="ECO:0000256" key="3">
    <source>
        <dbReference type="SAM" id="MobiDB-lite"/>
    </source>
</evidence>
<dbReference type="InterPro" id="IPR051972">
    <property type="entry name" value="Glutamate-rich_WD_repeat"/>
</dbReference>
<comment type="caution">
    <text evidence="5">The sequence shown here is derived from an EMBL/GenBank/DDBJ whole genome shotgun (WGS) entry which is preliminary data.</text>
</comment>
<accession>A0A9W6YX85</accession>
<evidence type="ECO:0000256" key="1">
    <source>
        <dbReference type="ARBA" id="ARBA00022574"/>
    </source>
</evidence>
<feature type="compositionally biased region" description="Acidic residues" evidence="3">
    <location>
        <begin position="30"/>
        <end position="51"/>
    </location>
</feature>
<keyword evidence="2" id="KW-0677">Repeat</keyword>
<feature type="region of interest" description="Disordered" evidence="3">
    <location>
        <begin position="1"/>
        <end position="51"/>
    </location>
</feature>
<sequence>MSKRAAEETTPQKAAKRGSSDLPPASVTAQDEDDYKMDIEGGMEDLSGDDYESEGEIIDLDTDDEAENADIDDDKLMEISAEKAEKMISENKLATEPSKDQKETLYLPHRSKPLGPGEVLEADPTVYEMLHNVNMPWPCLTLDILPDNLGSERRSYPATTYVTTATQAAKNKDNELMVIKLSKLAKTLVKNDDEEDEEDEDDDDVSDPILESETLPLKHTTNRLRVSPFAGQDRGEYLTATMSESGEVYIFDLQQQVKAFDTPGLIVPKQSKRPIHVIRNHGNVEGYGLDWSSRISTGALLSGDMSGLRK</sequence>
<dbReference type="InterPro" id="IPR022052">
    <property type="entry name" value="Histone-bd_RBBP4-like_N"/>
</dbReference>
<dbReference type="GO" id="GO:0042254">
    <property type="term" value="P:ribosome biogenesis"/>
    <property type="evidence" value="ECO:0007669"/>
    <property type="project" value="TreeGrafter"/>
</dbReference>
<dbReference type="InterPro" id="IPR015943">
    <property type="entry name" value="WD40/YVTN_repeat-like_dom_sf"/>
</dbReference>
<gene>
    <name evidence="5" type="ORF">Amon01_000287700</name>
</gene>
<feature type="compositionally biased region" description="Acidic residues" evidence="3">
    <location>
        <begin position="192"/>
        <end position="206"/>
    </location>
</feature>
<evidence type="ECO:0000256" key="2">
    <source>
        <dbReference type="ARBA" id="ARBA00022737"/>
    </source>
</evidence>
<feature type="region of interest" description="Disordered" evidence="3">
    <location>
        <begin position="189"/>
        <end position="214"/>
    </location>
</feature>
<dbReference type="AlphaFoldDB" id="A0A9W6YX85"/>
<organism evidence="5 6">
    <name type="scientific">Ambrosiozyma monospora</name>
    <name type="common">Yeast</name>
    <name type="synonym">Endomycopsis monosporus</name>
    <dbReference type="NCBI Taxonomy" id="43982"/>
    <lineage>
        <taxon>Eukaryota</taxon>
        <taxon>Fungi</taxon>
        <taxon>Dikarya</taxon>
        <taxon>Ascomycota</taxon>
        <taxon>Saccharomycotina</taxon>
        <taxon>Pichiomycetes</taxon>
        <taxon>Pichiales</taxon>
        <taxon>Pichiaceae</taxon>
        <taxon>Ambrosiozyma</taxon>
    </lineage>
</organism>
<evidence type="ECO:0000313" key="6">
    <source>
        <dbReference type="Proteomes" id="UP001165063"/>
    </source>
</evidence>
<protein>
    <submittedName>
        <fullName evidence="5">Unnamed protein product</fullName>
    </submittedName>
</protein>